<dbReference type="AlphaFoldDB" id="A0A329URW1"/>
<proteinExistence type="predicted"/>
<gene>
    <name evidence="1" type="ORF">C4N21_12330</name>
</gene>
<organism evidence="1 2">
    <name type="scientific">Faecalibacterium prausnitzii</name>
    <dbReference type="NCBI Taxonomy" id="853"/>
    <lineage>
        <taxon>Bacteria</taxon>
        <taxon>Bacillati</taxon>
        <taxon>Bacillota</taxon>
        <taxon>Clostridia</taxon>
        <taxon>Eubacteriales</taxon>
        <taxon>Oscillospiraceae</taxon>
        <taxon>Faecalibacterium</taxon>
    </lineage>
</organism>
<dbReference type="Proteomes" id="UP000250550">
    <property type="component" value="Unassembled WGS sequence"/>
</dbReference>
<dbReference type="EMBL" id="PRLF01000022">
    <property type="protein sequence ID" value="RAW63893.1"/>
    <property type="molecule type" value="Genomic_DNA"/>
</dbReference>
<evidence type="ECO:0000313" key="2">
    <source>
        <dbReference type="Proteomes" id="UP000250550"/>
    </source>
</evidence>
<evidence type="ECO:0000313" key="1">
    <source>
        <dbReference type="EMBL" id="RAW63893.1"/>
    </source>
</evidence>
<comment type="caution">
    <text evidence="1">The sequence shown here is derived from an EMBL/GenBank/DDBJ whole genome shotgun (WGS) entry which is preliminary data.</text>
</comment>
<sequence length="63" mass="7059">MCRLPAIGQLFPSVTPPVKRGQRNARRRSAVPNYKIFFPLKMARAHAAAISDRSAQRLREAIA</sequence>
<name>A0A329URW1_9FIRM</name>
<protein>
    <submittedName>
        <fullName evidence="1">Uncharacterized protein</fullName>
    </submittedName>
</protein>
<accession>A0A329URW1</accession>
<reference evidence="1 2" key="1">
    <citation type="submission" date="2018-02" db="EMBL/GenBank/DDBJ databases">
        <title>Complete genome sequencing of Faecalibacterium prausnitzii strains isolated from the human gut.</title>
        <authorList>
            <person name="Fitzgerald B.C."/>
            <person name="Shkoporov A.N."/>
            <person name="Ross P.R."/>
            <person name="Hill C."/>
        </authorList>
    </citation>
    <scope>NUCLEOTIDE SEQUENCE [LARGE SCALE GENOMIC DNA]</scope>
    <source>
        <strain evidence="1 2">APC924/119</strain>
    </source>
</reference>